<evidence type="ECO:0000313" key="2">
    <source>
        <dbReference type="Proteomes" id="UP000023152"/>
    </source>
</evidence>
<dbReference type="AlphaFoldDB" id="X6MUE9"/>
<accession>X6MUE9</accession>
<gene>
    <name evidence="1" type="ORF">RFI_19710</name>
</gene>
<reference evidence="1 2" key="1">
    <citation type="journal article" date="2013" name="Curr. Biol.">
        <title>The Genome of the Foraminiferan Reticulomyxa filosa.</title>
        <authorList>
            <person name="Glockner G."/>
            <person name="Hulsmann N."/>
            <person name="Schleicher M."/>
            <person name="Noegel A.A."/>
            <person name="Eichinger L."/>
            <person name="Gallinger C."/>
            <person name="Pawlowski J."/>
            <person name="Sierra R."/>
            <person name="Euteneuer U."/>
            <person name="Pillet L."/>
            <person name="Moustafa A."/>
            <person name="Platzer M."/>
            <person name="Groth M."/>
            <person name="Szafranski K."/>
            <person name="Schliwa M."/>
        </authorList>
    </citation>
    <scope>NUCLEOTIDE SEQUENCE [LARGE SCALE GENOMIC DNA]</scope>
</reference>
<evidence type="ECO:0000313" key="1">
    <source>
        <dbReference type="EMBL" id="ETO17613.1"/>
    </source>
</evidence>
<proteinExistence type="predicted"/>
<sequence>MNAISKYCKYNQKNDITALYLELTTLEEIKNNIQKTLEQLLSCVEHPTTVKNLMENINCFDVLPNGNKKYDDSATQMKEYNKIIDTTHQQLTLSVKRITAHLFLCESCWKMLFQLVTYAPNISYSIKSKRIEGKQKMQHIK</sequence>
<name>X6MUE9_RETFI</name>
<dbReference type="EMBL" id="ASPP01016300">
    <property type="protein sequence ID" value="ETO17613.1"/>
    <property type="molecule type" value="Genomic_DNA"/>
</dbReference>
<comment type="caution">
    <text evidence="1">The sequence shown here is derived from an EMBL/GenBank/DDBJ whole genome shotgun (WGS) entry which is preliminary data.</text>
</comment>
<dbReference type="Proteomes" id="UP000023152">
    <property type="component" value="Unassembled WGS sequence"/>
</dbReference>
<protein>
    <submittedName>
        <fullName evidence="1">Uncharacterized protein</fullName>
    </submittedName>
</protein>
<keyword evidence="2" id="KW-1185">Reference proteome</keyword>
<organism evidence="1 2">
    <name type="scientific">Reticulomyxa filosa</name>
    <dbReference type="NCBI Taxonomy" id="46433"/>
    <lineage>
        <taxon>Eukaryota</taxon>
        <taxon>Sar</taxon>
        <taxon>Rhizaria</taxon>
        <taxon>Retaria</taxon>
        <taxon>Foraminifera</taxon>
        <taxon>Monothalamids</taxon>
        <taxon>Reticulomyxidae</taxon>
        <taxon>Reticulomyxa</taxon>
    </lineage>
</organism>